<evidence type="ECO:0000313" key="3">
    <source>
        <dbReference type="Proteomes" id="UP001314263"/>
    </source>
</evidence>
<accession>A0AAV1I9M0</accession>
<feature type="region of interest" description="Disordered" evidence="1">
    <location>
        <begin position="333"/>
        <end position="352"/>
    </location>
</feature>
<feature type="region of interest" description="Disordered" evidence="1">
    <location>
        <begin position="76"/>
        <end position="115"/>
    </location>
</feature>
<dbReference type="InterPro" id="IPR052270">
    <property type="entry name" value="CACF_protein"/>
</dbReference>
<reference evidence="2 3" key="1">
    <citation type="submission" date="2023-10" db="EMBL/GenBank/DDBJ databases">
        <authorList>
            <person name="Maclean D."/>
            <person name="Macfadyen A."/>
        </authorList>
    </citation>
    <scope>NUCLEOTIDE SEQUENCE [LARGE SCALE GENOMIC DNA]</scope>
</reference>
<dbReference type="AlphaFoldDB" id="A0AAV1I9M0"/>
<dbReference type="PANTHER" id="PTHR22028">
    <property type="entry name" value="SFI1 SPINDLE BODY DOMAIN-CONTAINING PROTEIN-RELATED"/>
    <property type="match status" value="1"/>
</dbReference>
<organism evidence="2 3">
    <name type="scientific">Coccomyxa viridis</name>
    <dbReference type="NCBI Taxonomy" id="1274662"/>
    <lineage>
        <taxon>Eukaryota</taxon>
        <taxon>Viridiplantae</taxon>
        <taxon>Chlorophyta</taxon>
        <taxon>core chlorophytes</taxon>
        <taxon>Trebouxiophyceae</taxon>
        <taxon>Trebouxiophyceae incertae sedis</taxon>
        <taxon>Coccomyxaceae</taxon>
        <taxon>Coccomyxa</taxon>
    </lineage>
</organism>
<feature type="compositionally biased region" description="Polar residues" evidence="1">
    <location>
        <begin position="392"/>
        <end position="409"/>
    </location>
</feature>
<dbReference type="EMBL" id="CAUYUE010000009">
    <property type="protein sequence ID" value="CAK0783797.1"/>
    <property type="molecule type" value="Genomic_DNA"/>
</dbReference>
<evidence type="ECO:0000313" key="2">
    <source>
        <dbReference type="EMBL" id="CAK0783797.1"/>
    </source>
</evidence>
<feature type="region of interest" description="Disordered" evidence="1">
    <location>
        <begin position="392"/>
        <end position="434"/>
    </location>
</feature>
<dbReference type="Proteomes" id="UP001314263">
    <property type="component" value="Unassembled WGS sequence"/>
</dbReference>
<evidence type="ECO:0000256" key="1">
    <source>
        <dbReference type="SAM" id="MobiDB-lite"/>
    </source>
</evidence>
<name>A0AAV1I9M0_9CHLO</name>
<sequence>MGTDSKRGRSPLRSTPEYFIASGRVGHRCVVVDASGKRHKRSRARSLSPCLKRVGGGYDWVIPAVPCADDHVLLRRQQQDAHGSRRPAMQHSRPSLDGSATPWQQGMHAGAGAGELPRPAAADLRILTDIVMLAHQQALAQRLSIKIPLAQIFQAYKSVLQDHGIAASEDTHYYRLLIALSLRPESTWWAKLDAERQQAEVSSPRAPLPRLESKPVLRISSSPALQQEPNCSARQDQATPHAVAVPREEQGDYCSNLAASGHSWRCSLRKWAQGSQSITSPGAAKRPEHAPDPLLVMPAAPSHSHAQVPHRAGAPQLNARHEVDPSARHVRSHGEERFSAPHAAAAAERSCPDQWQEVAEAFLASRAPQHPGSRDNAASMVGRQKVRVQGNTLVSSQLPSARYHTSSPGMSPDSRRPLQQRPLPGGSHQSAAQHHECVTGDVQSYAQQVQEAYDTWRQAGKRVEQLGLQAQHHCRWRSCQRAFEAWVYCTTLQRKKAAAKAWVEHDRAAGLLEMAFGAWQVLAMLRPAAADAHAGQRLRLKSWQAWLHRTMVKLQQRIRQTDLLARAATTMLKRREAAAFHGWVECSQWLSRKRRAVASCISLWQNKTRGRAFRGWLAGAELRSSARMMAKDCILKMQRTTLKRSFAAWQQYSQLKAGIRDNASSARVSMQLCRKRAVLAVWRAMQSRAAEKRALMSKALAHMRHTVVPAAFQPWRSYARGKHSLRNLARTATLRLQKLKKRATLTAWLAVQQKLKLKRELLRKAVAHFRHAAMPAAFWAWQQHACKTRSLRVMAVSAVLRMQNVKKHAAFAGWHAGQHRANRKREMLRKAVAFFQNIVLPVAFNTWQQQAHMKHSVRCFNLRRQNAQRHGVLRGWHAAQQRAAYKTEMLCIAAAFFRNAVLPMSFHVWHQGSHERTSKQVRAKTAVVKMHQRKKQAFFRSWVRAALKAQRKREMMRRAIAHLRHAVLPATLCAWAEQAAWLAYARSRIAHCFQVMRKKSTHFTMQAWKEWCQSRMNLRAICVRAVLKLQHNTLNAALAAWKGFLVLCDAQRQKLRACIASMRSCELRTALRSWQSSAVVLRELRLILIPVIAKWRVRHGPFLSQCRQASETLKNLRSSDGIPHQLQMQLHCEY</sequence>
<keyword evidence="3" id="KW-1185">Reference proteome</keyword>
<protein>
    <recommendedName>
        <fullName evidence="4">Sfi1 spindle body domain-containing protein</fullName>
    </recommendedName>
</protein>
<evidence type="ECO:0008006" key="4">
    <source>
        <dbReference type="Google" id="ProtNLM"/>
    </source>
</evidence>
<dbReference type="PANTHER" id="PTHR22028:SF9">
    <property type="entry name" value="SFI1 SPINDLE BODY DOMAIN-CONTAINING PROTEIN"/>
    <property type="match status" value="1"/>
</dbReference>
<comment type="caution">
    <text evidence="2">The sequence shown here is derived from an EMBL/GenBank/DDBJ whole genome shotgun (WGS) entry which is preliminary data.</text>
</comment>
<proteinExistence type="predicted"/>
<dbReference type="GO" id="GO:0019902">
    <property type="term" value="F:phosphatase binding"/>
    <property type="evidence" value="ECO:0007669"/>
    <property type="project" value="TreeGrafter"/>
</dbReference>
<gene>
    <name evidence="2" type="ORF">CVIRNUC_006997</name>
</gene>